<reference evidence="1" key="1">
    <citation type="submission" date="2021-02" db="EMBL/GenBank/DDBJ databases">
        <authorList>
            <consortium name="DOE Joint Genome Institute"/>
            <person name="Ahrendt S."/>
            <person name="Looney B.P."/>
            <person name="Miyauchi S."/>
            <person name="Morin E."/>
            <person name="Drula E."/>
            <person name="Courty P.E."/>
            <person name="Chicoki N."/>
            <person name="Fauchery L."/>
            <person name="Kohler A."/>
            <person name="Kuo A."/>
            <person name="Labutti K."/>
            <person name="Pangilinan J."/>
            <person name="Lipzen A."/>
            <person name="Riley R."/>
            <person name="Andreopoulos W."/>
            <person name="He G."/>
            <person name="Johnson J."/>
            <person name="Barry K.W."/>
            <person name="Grigoriev I.V."/>
            <person name="Nagy L."/>
            <person name="Hibbett D."/>
            <person name="Henrissat B."/>
            <person name="Matheny P.B."/>
            <person name="Labbe J."/>
            <person name="Martin F."/>
        </authorList>
    </citation>
    <scope>NUCLEOTIDE SEQUENCE</scope>
    <source>
        <strain evidence="1">FP105234-sp</strain>
    </source>
</reference>
<gene>
    <name evidence="1" type="ORF">FA95DRAFT_1614328</name>
</gene>
<name>A0ACB8R0A9_9AGAM</name>
<dbReference type="Proteomes" id="UP000814033">
    <property type="component" value="Unassembled WGS sequence"/>
</dbReference>
<evidence type="ECO:0000313" key="1">
    <source>
        <dbReference type="EMBL" id="KAI0037332.1"/>
    </source>
</evidence>
<reference evidence="1" key="2">
    <citation type="journal article" date="2022" name="New Phytol.">
        <title>Evolutionary transition to the ectomycorrhizal habit in the genomes of a hyperdiverse lineage of mushroom-forming fungi.</title>
        <authorList>
            <person name="Looney B."/>
            <person name="Miyauchi S."/>
            <person name="Morin E."/>
            <person name="Drula E."/>
            <person name="Courty P.E."/>
            <person name="Kohler A."/>
            <person name="Kuo A."/>
            <person name="LaButti K."/>
            <person name="Pangilinan J."/>
            <person name="Lipzen A."/>
            <person name="Riley R."/>
            <person name="Andreopoulos W."/>
            <person name="He G."/>
            <person name="Johnson J."/>
            <person name="Nolan M."/>
            <person name="Tritt A."/>
            <person name="Barry K.W."/>
            <person name="Grigoriev I.V."/>
            <person name="Nagy L.G."/>
            <person name="Hibbett D."/>
            <person name="Henrissat B."/>
            <person name="Matheny P.B."/>
            <person name="Labbe J."/>
            <person name="Martin F.M."/>
        </authorList>
    </citation>
    <scope>NUCLEOTIDE SEQUENCE</scope>
    <source>
        <strain evidence="1">FP105234-sp</strain>
    </source>
</reference>
<organism evidence="1 2">
    <name type="scientific">Auriscalpium vulgare</name>
    <dbReference type="NCBI Taxonomy" id="40419"/>
    <lineage>
        <taxon>Eukaryota</taxon>
        <taxon>Fungi</taxon>
        <taxon>Dikarya</taxon>
        <taxon>Basidiomycota</taxon>
        <taxon>Agaricomycotina</taxon>
        <taxon>Agaricomycetes</taxon>
        <taxon>Russulales</taxon>
        <taxon>Auriscalpiaceae</taxon>
        <taxon>Auriscalpium</taxon>
    </lineage>
</organism>
<keyword evidence="2" id="KW-1185">Reference proteome</keyword>
<evidence type="ECO:0000313" key="2">
    <source>
        <dbReference type="Proteomes" id="UP000814033"/>
    </source>
</evidence>
<protein>
    <submittedName>
        <fullName evidence="1">Uncharacterized protein</fullName>
    </submittedName>
</protein>
<comment type="caution">
    <text evidence="1">The sequence shown here is derived from an EMBL/GenBank/DDBJ whole genome shotgun (WGS) entry which is preliminary data.</text>
</comment>
<proteinExistence type="predicted"/>
<sequence>MSRWRSAHPHRLALHREEGVLEWHVDKLEALRKGNGVNGVLCFIDDIKWILFLPRGLAVCDDSRSCDEQAQLQQASAFACDRVCSGQEQAAARATVRVARAHGLLAIKSATERETQDPAHNVALKVPSQQVALQVPLKVPHLPPEVELGK</sequence>
<dbReference type="EMBL" id="MU277070">
    <property type="protein sequence ID" value="KAI0037332.1"/>
    <property type="molecule type" value="Genomic_DNA"/>
</dbReference>
<accession>A0ACB8R0A9</accession>